<dbReference type="EMBL" id="RDPI01001359">
    <property type="protein sequence ID" value="MBF4377054.1"/>
    <property type="molecule type" value="Genomic_DNA"/>
</dbReference>
<organism evidence="2 3">
    <name type="scientific">Vibrio anguillarum</name>
    <name type="common">Listonella anguillarum</name>
    <dbReference type="NCBI Taxonomy" id="55601"/>
    <lineage>
        <taxon>Bacteria</taxon>
        <taxon>Pseudomonadati</taxon>
        <taxon>Pseudomonadota</taxon>
        <taxon>Gammaproteobacteria</taxon>
        <taxon>Vibrionales</taxon>
        <taxon>Vibrionaceae</taxon>
        <taxon>Vibrio</taxon>
    </lineage>
</organism>
<feature type="compositionally biased region" description="Polar residues" evidence="1">
    <location>
        <begin position="1"/>
        <end position="22"/>
    </location>
</feature>
<dbReference type="Proteomes" id="UP000726136">
    <property type="component" value="Unassembled WGS sequence"/>
</dbReference>
<evidence type="ECO:0000313" key="3">
    <source>
        <dbReference type="Proteomes" id="UP000726136"/>
    </source>
</evidence>
<sequence length="63" mass="6834">QSSSRQIVFSPQITIPPSSGNEANDEAMGNKLVERLKAELLGVMSGNEMDVRLDASLTDRSEL</sequence>
<protein>
    <submittedName>
        <fullName evidence="2">Uncharacterized protein</fullName>
    </submittedName>
</protein>
<accession>A0ABR9ZF18</accession>
<proteinExistence type="predicted"/>
<name>A0ABR9ZF18_VIBAN</name>
<evidence type="ECO:0000256" key="1">
    <source>
        <dbReference type="SAM" id="MobiDB-lite"/>
    </source>
</evidence>
<evidence type="ECO:0000313" key="2">
    <source>
        <dbReference type="EMBL" id="MBF4377054.1"/>
    </source>
</evidence>
<keyword evidence="3" id="KW-1185">Reference proteome</keyword>
<reference evidence="2 3" key="1">
    <citation type="journal article" date="2021" name="PeerJ">
        <title>Analysis of 44 Vibrio anguillarum genomes reveals high genetic diversity.</title>
        <authorList>
            <person name="Hansen M.J."/>
            <person name="Dalsgaard I."/>
        </authorList>
    </citation>
    <scope>NUCLEOTIDE SEQUENCE [LARGE SCALE GENOMIC DNA]</scope>
    <source>
        <strain evidence="2 3">040915-1/1B</strain>
    </source>
</reference>
<dbReference type="RefSeq" id="WP_194665107.1">
    <property type="nucleotide sequence ID" value="NZ_RDPI01001359.1"/>
</dbReference>
<feature type="region of interest" description="Disordered" evidence="1">
    <location>
        <begin position="1"/>
        <end position="25"/>
    </location>
</feature>
<comment type="caution">
    <text evidence="2">The sequence shown here is derived from an EMBL/GenBank/DDBJ whole genome shotgun (WGS) entry which is preliminary data.</text>
</comment>
<feature type="non-terminal residue" evidence="2">
    <location>
        <position position="1"/>
    </location>
</feature>
<gene>
    <name evidence="2" type="ORF">EAY46_29200</name>
</gene>